<dbReference type="SUPFAM" id="SSF53850">
    <property type="entry name" value="Periplasmic binding protein-like II"/>
    <property type="match status" value="1"/>
</dbReference>
<name>A0ABY4E2H5_9NEIS</name>
<dbReference type="InterPro" id="IPR036388">
    <property type="entry name" value="WH-like_DNA-bd_sf"/>
</dbReference>
<accession>A0ABY4E2H5</accession>
<comment type="similarity">
    <text evidence="1">Belongs to the LysR transcriptional regulatory family.</text>
</comment>
<reference evidence="6 7" key="1">
    <citation type="journal article" date="2022" name="Res Sq">
        <title>Evolution of multicellular longitudinally dividing oral cavity symbionts (Neisseriaceae).</title>
        <authorList>
            <person name="Nyongesa S."/>
            <person name="Weber P."/>
            <person name="Bernet E."/>
            <person name="Pullido F."/>
            <person name="Nieckarz M."/>
            <person name="Delaby M."/>
            <person name="Nieves C."/>
            <person name="Viehboeck T."/>
            <person name="Krause N."/>
            <person name="Rivera-Millot A."/>
            <person name="Nakamura A."/>
            <person name="Vischer N."/>
            <person name="VanNieuwenhze M."/>
            <person name="Brun Y."/>
            <person name="Cava F."/>
            <person name="Bulgheresi S."/>
            <person name="Veyrier F."/>
        </authorList>
    </citation>
    <scope>NUCLEOTIDE SEQUENCE [LARGE SCALE GENOMIC DNA]</scope>
    <source>
        <strain evidence="6 7">SN4</strain>
    </source>
</reference>
<dbReference type="InterPro" id="IPR017685">
    <property type="entry name" value="ArgP"/>
</dbReference>
<dbReference type="InterPro" id="IPR036390">
    <property type="entry name" value="WH_DNA-bd_sf"/>
</dbReference>
<feature type="domain" description="HTH lysR-type" evidence="5">
    <location>
        <begin position="4"/>
        <end position="60"/>
    </location>
</feature>
<dbReference type="PANTHER" id="PTHR30579:SF2">
    <property type="entry name" value="HTH-TYPE TRANSCRIPTIONAL REGULATOR ARGP"/>
    <property type="match status" value="1"/>
</dbReference>
<dbReference type="RefSeq" id="WP_058357797.1">
    <property type="nucleotide sequence ID" value="NZ_CABKVG010000010.1"/>
</dbReference>
<dbReference type="PRINTS" id="PR00039">
    <property type="entry name" value="HTHLYSR"/>
</dbReference>
<dbReference type="Pfam" id="PF03466">
    <property type="entry name" value="LysR_substrate"/>
    <property type="match status" value="1"/>
</dbReference>
<evidence type="ECO:0000256" key="4">
    <source>
        <dbReference type="ARBA" id="ARBA00023163"/>
    </source>
</evidence>
<protein>
    <submittedName>
        <fullName evidence="6">LysR family transcriptional regulator ArgP</fullName>
    </submittedName>
</protein>
<evidence type="ECO:0000256" key="2">
    <source>
        <dbReference type="ARBA" id="ARBA00023015"/>
    </source>
</evidence>
<keyword evidence="7" id="KW-1185">Reference proteome</keyword>
<dbReference type="PROSITE" id="PS50931">
    <property type="entry name" value="HTH_LYSR"/>
    <property type="match status" value="1"/>
</dbReference>
<evidence type="ECO:0000256" key="3">
    <source>
        <dbReference type="ARBA" id="ARBA00023125"/>
    </source>
</evidence>
<dbReference type="Gene3D" id="1.10.10.10">
    <property type="entry name" value="Winged helix-like DNA-binding domain superfamily/Winged helix DNA-binding domain"/>
    <property type="match status" value="1"/>
</dbReference>
<dbReference type="InterPro" id="IPR000847">
    <property type="entry name" value="LysR_HTH_N"/>
</dbReference>
<dbReference type="EMBL" id="CP091511">
    <property type="protein sequence ID" value="UOO88518.1"/>
    <property type="molecule type" value="Genomic_DNA"/>
</dbReference>
<keyword evidence="3" id="KW-0238">DNA-binding</keyword>
<keyword evidence="4" id="KW-0804">Transcription</keyword>
<dbReference type="Proteomes" id="UP000832011">
    <property type="component" value="Chromosome"/>
</dbReference>
<dbReference type="InterPro" id="IPR050176">
    <property type="entry name" value="LTTR"/>
</dbReference>
<dbReference type="SUPFAM" id="SSF46785">
    <property type="entry name" value="Winged helix' DNA-binding domain"/>
    <property type="match status" value="1"/>
</dbReference>
<dbReference type="NCBIfam" id="NF002964">
    <property type="entry name" value="PRK03635.1"/>
    <property type="match status" value="1"/>
</dbReference>
<dbReference type="Pfam" id="PF00126">
    <property type="entry name" value="HTH_1"/>
    <property type="match status" value="1"/>
</dbReference>
<dbReference type="PANTHER" id="PTHR30579">
    <property type="entry name" value="TRANSCRIPTIONAL REGULATOR"/>
    <property type="match status" value="1"/>
</dbReference>
<evidence type="ECO:0000259" key="5">
    <source>
        <dbReference type="PROSITE" id="PS50931"/>
    </source>
</evidence>
<sequence>MQRFDNKQTEALLAVLDHGSFERAAQELRLTPSAISQRVRALEAQLGMPLVERTRPCRPTASGRALLQYLRRSKLLAEEFASAFADSEAFIHAPIATNHDSLETWLLPALAPVATAEKVLLQLSVDDQEFTHQKLQDGSVVAAISSKDTPMKGCEAKPLGTVRYRLMASPEFQQRYFAAGINHATLRTAPMVRYNHKDFLQHDFLREFCHFNADISPQLTIPSTQAFYRAVELGLGYGMILDVQQQQLQGDVLDLLPGAYVDVPLYWHYWQVQSPKMQRLNQALIQHASAYLLPLSA</sequence>
<dbReference type="Gene3D" id="3.40.190.290">
    <property type="match status" value="1"/>
</dbReference>
<dbReference type="NCBIfam" id="TIGR03298">
    <property type="entry name" value="argP"/>
    <property type="match status" value="1"/>
</dbReference>
<evidence type="ECO:0000313" key="7">
    <source>
        <dbReference type="Proteomes" id="UP000832011"/>
    </source>
</evidence>
<evidence type="ECO:0000313" key="6">
    <source>
        <dbReference type="EMBL" id="UOO88518.1"/>
    </source>
</evidence>
<organism evidence="6 7">
    <name type="scientific">Vitreoscilla massiliensis</name>
    <dbReference type="NCBI Taxonomy" id="1689272"/>
    <lineage>
        <taxon>Bacteria</taxon>
        <taxon>Pseudomonadati</taxon>
        <taxon>Pseudomonadota</taxon>
        <taxon>Betaproteobacteria</taxon>
        <taxon>Neisseriales</taxon>
        <taxon>Neisseriaceae</taxon>
        <taxon>Vitreoscilla</taxon>
    </lineage>
</organism>
<keyword evidence="2" id="KW-0805">Transcription regulation</keyword>
<proteinExistence type="inferred from homology"/>
<gene>
    <name evidence="6" type="ORF">LVJ82_13730</name>
</gene>
<dbReference type="InterPro" id="IPR005119">
    <property type="entry name" value="LysR_subst-bd"/>
</dbReference>
<evidence type="ECO:0000256" key="1">
    <source>
        <dbReference type="ARBA" id="ARBA00009437"/>
    </source>
</evidence>
<dbReference type="NCBIfam" id="NF009888">
    <property type="entry name" value="PRK13348.1"/>
    <property type="match status" value="1"/>
</dbReference>